<dbReference type="SMART" id="SM00487">
    <property type="entry name" value="DEXDc"/>
    <property type="match status" value="1"/>
</dbReference>
<dbReference type="Pfam" id="PF00270">
    <property type="entry name" value="DEAD"/>
    <property type="match status" value="1"/>
</dbReference>
<dbReference type="GO" id="GO:0006260">
    <property type="term" value="P:DNA replication"/>
    <property type="evidence" value="ECO:0007669"/>
    <property type="project" value="InterPro"/>
</dbReference>
<keyword evidence="5" id="KW-0347">Helicase</keyword>
<dbReference type="InterPro" id="IPR004589">
    <property type="entry name" value="DNA_helicase_ATP-dep_RecQ"/>
</dbReference>
<dbReference type="EC" id="5.6.2.4" evidence="10"/>
<feature type="compositionally biased region" description="Polar residues" evidence="12">
    <location>
        <begin position="999"/>
        <end position="1008"/>
    </location>
</feature>
<dbReference type="PROSITE" id="PS51194">
    <property type="entry name" value="HELICASE_CTER"/>
    <property type="match status" value="1"/>
</dbReference>
<dbReference type="InterPro" id="IPR027417">
    <property type="entry name" value="P-loop_NTPase"/>
</dbReference>
<dbReference type="SUPFAM" id="SSF47819">
    <property type="entry name" value="HRDC-like"/>
    <property type="match status" value="1"/>
</dbReference>
<keyword evidence="7" id="KW-0238">DNA-binding</keyword>
<evidence type="ECO:0000256" key="9">
    <source>
        <dbReference type="ARBA" id="ARBA00034617"/>
    </source>
</evidence>
<evidence type="ECO:0000256" key="8">
    <source>
        <dbReference type="ARBA" id="ARBA00023235"/>
    </source>
</evidence>
<dbReference type="GO" id="GO:0005694">
    <property type="term" value="C:chromosome"/>
    <property type="evidence" value="ECO:0007669"/>
    <property type="project" value="TreeGrafter"/>
</dbReference>
<evidence type="ECO:0000256" key="5">
    <source>
        <dbReference type="ARBA" id="ARBA00022806"/>
    </source>
</evidence>
<dbReference type="CDD" id="cd18794">
    <property type="entry name" value="SF2_C_RecQ"/>
    <property type="match status" value="1"/>
</dbReference>
<evidence type="ECO:0000256" key="3">
    <source>
        <dbReference type="ARBA" id="ARBA00022741"/>
    </source>
</evidence>
<dbReference type="GO" id="GO:0016787">
    <property type="term" value="F:hydrolase activity"/>
    <property type="evidence" value="ECO:0007669"/>
    <property type="project" value="UniProtKB-KW"/>
</dbReference>
<reference evidence="16" key="1">
    <citation type="submission" date="2015-09" db="EMBL/GenBank/DDBJ databases">
        <title>Scylla olivacea transcriptome.</title>
        <authorList>
            <person name="Ikhwanuddin M."/>
        </authorList>
    </citation>
    <scope>NUCLEOTIDE SEQUENCE</scope>
</reference>
<comment type="cofactor">
    <cofactor evidence="1">
        <name>Zn(2+)</name>
        <dbReference type="ChEBI" id="CHEBI:29105"/>
    </cofactor>
</comment>
<dbReference type="PROSITE" id="PS51192">
    <property type="entry name" value="HELICASE_ATP_BIND_1"/>
    <property type="match status" value="1"/>
</dbReference>
<dbReference type="GO" id="GO:0005524">
    <property type="term" value="F:ATP binding"/>
    <property type="evidence" value="ECO:0007669"/>
    <property type="project" value="UniProtKB-KW"/>
</dbReference>
<comment type="similarity">
    <text evidence="2">Belongs to the helicase family. RecQ subfamily.</text>
</comment>
<dbReference type="FunFam" id="3.40.50.300:FF:000941">
    <property type="entry name" value="Werner syndrome RecQ like helicase"/>
    <property type="match status" value="1"/>
</dbReference>
<dbReference type="SMART" id="SM00341">
    <property type="entry name" value="HRDC"/>
    <property type="match status" value="1"/>
</dbReference>
<comment type="catalytic activity">
    <reaction evidence="9">
        <text>Couples ATP hydrolysis with the unwinding of duplex DNA by translocating in the 3'-5' direction.</text>
        <dbReference type="EC" id="5.6.2.4"/>
    </reaction>
</comment>
<dbReference type="Pfam" id="PF16124">
    <property type="entry name" value="RecQ_Zn_bind"/>
    <property type="match status" value="1"/>
</dbReference>
<evidence type="ECO:0000256" key="1">
    <source>
        <dbReference type="ARBA" id="ARBA00001947"/>
    </source>
</evidence>
<dbReference type="GO" id="GO:0043138">
    <property type="term" value="F:3'-5' DNA helicase activity"/>
    <property type="evidence" value="ECO:0007669"/>
    <property type="project" value="UniProtKB-EC"/>
</dbReference>
<dbReference type="InterPro" id="IPR002121">
    <property type="entry name" value="HRDC_dom"/>
</dbReference>
<feature type="compositionally biased region" description="Polar residues" evidence="12">
    <location>
        <begin position="897"/>
        <end position="913"/>
    </location>
</feature>
<dbReference type="InterPro" id="IPR044876">
    <property type="entry name" value="HRDC_dom_sf"/>
</dbReference>
<evidence type="ECO:0000256" key="7">
    <source>
        <dbReference type="ARBA" id="ARBA00023125"/>
    </source>
</evidence>
<evidence type="ECO:0000256" key="10">
    <source>
        <dbReference type="ARBA" id="ARBA00034808"/>
    </source>
</evidence>
<evidence type="ECO:0000259" key="13">
    <source>
        <dbReference type="PROSITE" id="PS50967"/>
    </source>
</evidence>
<dbReference type="PANTHER" id="PTHR13710">
    <property type="entry name" value="DNA HELICASE RECQ FAMILY MEMBER"/>
    <property type="match status" value="1"/>
</dbReference>
<dbReference type="SUPFAM" id="SSF52540">
    <property type="entry name" value="P-loop containing nucleoside triphosphate hydrolases"/>
    <property type="match status" value="1"/>
</dbReference>
<dbReference type="Gene3D" id="1.10.150.80">
    <property type="entry name" value="HRDC domain"/>
    <property type="match status" value="1"/>
</dbReference>
<comment type="catalytic activity">
    <reaction evidence="11">
        <text>ATP + H2O = ADP + phosphate + H(+)</text>
        <dbReference type="Rhea" id="RHEA:13065"/>
        <dbReference type="ChEBI" id="CHEBI:15377"/>
        <dbReference type="ChEBI" id="CHEBI:15378"/>
        <dbReference type="ChEBI" id="CHEBI:30616"/>
        <dbReference type="ChEBI" id="CHEBI:43474"/>
        <dbReference type="ChEBI" id="CHEBI:456216"/>
    </reaction>
</comment>
<dbReference type="GO" id="GO:0005634">
    <property type="term" value="C:nucleus"/>
    <property type="evidence" value="ECO:0007669"/>
    <property type="project" value="TreeGrafter"/>
</dbReference>
<dbReference type="SMART" id="SM00490">
    <property type="entry name" value="HELICc"/>
    <property type="match status" value="1"/>
</dbReference>
<dbReference type="InterPro" id="IPR036390">
    <property type="entry name" value="WH_DNA-bd_sf"/>
</dbReference>
<dbReference type="PROSITE" id="PS50967">
    <property type="entry name" value="HRDC"/>
    <property type="match status" value="1"/>
</dbReference>
<evidence type="ECO:0000256" key="11">
    <source>
        <dbReference type="ARBA" id="ARBA00049360"/>
    </source>
</evidence>
<feature type="compositionally biased region" description="Basic and acidic residues" evidence="12">
    <location>
        <begin position="914"/>
        <end position="929"/>
    </location>
</feature>
<dbReference type="InterPro" id="IPR018982">
    <property type="entry name" value="RQC_domain"/>
</dbReference>
<dbReference type="InterPro" id="IPR011545">
    <property type="entry name" value="DEAD/DEAH_box_helicase_dom"/>
</dbReference>
<dbReference type="SMART" id="SM00956">
    <property type="entry name" value="RQC"/>
    <property type="match status" value="1"/>
</dbReference>
<feature type="compositionally biased region" description="Polar residues" evidence="12">
    <location>
        <begin position="978"/>
        <end position="987"/>
    </location>
</feature>
<evidence type="ECO:0000256" key="4">
    <source>
        <dbReference type="ARBA" id="ARBA00022801"/>
    </source>
</evidence>
<protein>
    <recommendedName>
        <fullName evidence="10">DNA 3'-5' helicase</fullName>
        <ecNumber evidence="10">5.6.2.4</ecNumber>
    </recommendedName>
</protein>
<name>A0A0P4W728_SCYOL</name>
<proteinExistence type="inferred from homology"/>
<dbReference type="AlphaFoldDB" id="A0A0P4W728"/>
<keyword evidence="6" id="KW-0067">ATP-binding</keyword>
<accession>A0A0P4W728</accession>
<dbReference type="NCBIfam" id="TIGR00614">
    <property type="entry name" value="recQ_fam"/>
    <property type="match status" value="1"/>
</dbReference>
<dbReference type="Gene3D" id="1.10.10.10">
    <property type="entry name" value="Winged helix-like DNA-binding domain superfamily/Winged helix DNA-binding domain"/>
    <property type="match status" value="1"/>
</dbReference>
<dbReference type="Pfam" id="PF00271">
    <property type="entry name" value="Helicase_C"/>
    <property type="match status" value="1"/>
</dbReference>
<feature type="region of interest" description="Disordered" evidence="12">
    <location>
        <begin position="971"/>
        <end position="1034"/>
    </location>
</feature>
<dbReference type="Pfam" id="PF00570">
    <property type="entry name" value="HRDC"/>
    <property type="match status" value="1"/>
</dbReference>
<dbReference type="GO" id="GO:0009378">
    <property type="term" value="F:four-way junction helicase activity"/>
    <property type="evidence" value="ECO:0007669"/>
    <property type="project" value="TreeGrafter"/>
</dbReference>
<keyword evidence="3" id="KW-0547">Nucleotide-binding</keyword>
<evidence type="ECO:0000259" key="15">
    <source>
        <dbReference type="PROSITE" id="PS51194"/>
    </source>
</evidence>
<dbReference type="InterPro" id="IPR001650">
    <property type="entry name" value="Helicase_C-like"/>
</dbReference>
<evidence type="ECO:0000259" key="14">
    <source>
        <dbReference type="PROSITE" id="PS51192"/>
    </source>
</evidence>
<keyword evidence="4" id="KW-0378">Hydrolase</keyword>
<dbReference type="CDD" id="cd17920">
    <property type="entry name" value="DEXHc_RecQ"/>
    <property type="match status" value="1"/>
</dbReference>
<feature type="compositionally biased region" description="Basic and acidic residues" evidence="12">
    <location>
        <begin position="1022"/>
        <end position="1034"/>
    </location>
</feature>
<dbReference type="PANTHER" id="PTHR13710:SF120">
    <property type="entry name" value="BIFUNCTIONAL 3'-5' EXONUCLEASE_ATP-DEPENDENT HELICASE WRN"/>
    <property type="match status" value="1"/>
</dbReference>
<dbReference type="Gene3D" id="3.40.50.300">
    <property type="entry name" value="P-loop containing nucleotide triphosphate hydrolases"/>
    <property type="match status" value="2"/>
</dbReference>
<feature type="compositionally biased region" description="Low complexity" evidence="12">
    <location>
        <begin position="988"/>
        <end position="998"/>
    </location>
</feature>
<dbReference type="Pfam" id="PF09382">
    <property type="entry name" value="RQC"/>
    <property type="match status" value="1"/>
</dbReference>
<sequence length="1070" mass="120420">MDAQDEEISEATEAFLEHAWEDDDDFFESGLEDGDKSLSTQSPSDAVLEEEEDVLPEGVPPPSEEHLEVLQNYFGHSSFRPMQWKIIHAVLQKQDNCVVMATGYGKSLCYQYPAVYQRGVTVVVSPLISLMEDQVMGLQALNIPACFLGSGQTNKSEVYQNMFDGVYRIVYVTPEFIDACSGILEDLMKKVGIMLFAIDEAHCLSQWGHDFRSSYRKLGTIRKSFPTVPVLAVTATATQTVQKDICSVLKLRNPVVTVTSFDRPNLYLEAKLKNKSILEDILPLMVRDARGNYSPDGPTIIYCPTKKITEEVVSELRAAGVECEMYHAGMNKKERETAHHKFSFDKVHVIVATVAFGMGINKPDVRRVIHYGAPGSPESYYQEIGRAGRDGLPSTCTVFYGPGDDRLHKYFISTLNSEEFREHQYAMLRKMSKFLNQTTCRRIAIISHFTAKIDKTSPRKDCCDNCTNNLLGGSSNKKAPWLAAALDKEDKYDFTSEAKKIFETVKRCSKIGSTSLIYILRGSKCQRVKPHWMKMPTYGAGKDRNEAFWKELIQMLVHNEWLTESLVSCGQQWGQGRGRGRGKADFMSYSAIGLSQAGYDALKDPIVKICLAPSAIMMDQLKHVVKRSDLNQSTATTTTTSFRQIFNPRDFLFTSSRMADTSASKPSSASPKLPQIPGIATGLGSVRTDVVQAHQNKEVKKDEPPKNEEDYDPEKEKLMMELYKSLLELRNSLADEINFMPYLVATNKTMLLLTQKRPTTLSSLRTIEGMSEAKIGKFGRYFIGHIRSFCQENNFSCQESEVDEGGEGSMPDNQDWSFQKTSFGWRFKRNSSNSASIATSSGWLSKARPEKDFCTVKHPVSSYVSDSVKDPSVETRDSSDENIKKTLNSSRMEKNTEISSVSGNYLENQSENFTENKNRKESEKNLAENKDNVKYTIPKLSEAISTNDEDFFDDLDNIDFSEELVAVVSSSVEKNPQEAENIQPSYPSSSSGKTQISSTLTYSQGSSTKSKEKRGIQYCDDSEPKKDKQEDSDAKYENILLTKKRELKGSQWIDARQMKKKLKSNTFFKV</sequence>
<feature type="domain" description="HRDC" evidence="13">
    <location>
        <begin position="716"/>
        <end position="796"/>
    </location>
</feature>
<dbReference type="GO" id="GO:0000724">
    <property type="term" value="P:double-strand break repair via homologous recombination"/>
    <property type="evidence" value="ECO:0007669"/>
    <property type="project" value="TreeGrafter"/>
</dbReference>
<dbReference type="InterPro" id="IPR010997">
    <property type="entry name" value="HRDC-like_sf"/>
</dbReference>
<dbReference type="GO" id="GO:0003677">
    <property type="term" value="F:DNA binding"/>
    <property type="evidence" value="ECO:0007669"/>
    <property type="project" value="UniProtKB-KW"/>
</dbReference>
<feature type="region of interest" description="Disordered" evidence="12">
    <location>
        <begin position="25"/>
        <end position="62"/>
    </location>
</feature>
<evidence type="ECO:0000256" key="12">
    <source>
        <dbReference type="SAM" id="MobiDB-lite"/>
    </source>
</evidence>
<evidence type="ECO:0000313" key="16">
    <source>
        <dbReference type="EMBL" id="JAI62657.1"/>
    </source>
</evidence>
<evidence type="ECO:0000256" key="2">
    <source>
        <dbReference type="ARBA" id="ARBA00005446"/>
    </source>
</evidence>
<dbReference type="InterPro" id="IPR014001">
    <property type="entry name" value="Helicase_ATP-bd"/>
</dbReference>
<dbReference type="EMBL" id="GDRN01077958">
    <property type="protein sequence ID" value="JAI62657.1"/>
    <property type="molecule type" value="Transcribed_RNA"/>
</dbReference>
<dbReference type="SUPFAM" id="SSF46785">
    <property type="entry name" value="Winged helix' DNA-binding domain"/>
    <property type="match status" value="1"/>
</dbReference>
<keyword evidence="8" id="KW-0413">Isomerase</keyword>
<evidence type="ECO:0000256" key="6">
    <source>
        <dbReference type="ARBA" id="ARBA00022840"/>
    </source>
</evidence>
<feature type="domain" description="Helicase ATP-binding" evidence="14">
    <location>
        <begin position="87"/>
        <end position="255"/>
    </location>
</feature>
<organism evidence="16">
    <name type="scientific">Scylla olivacea</name>
    <name type="common">Orange mud crab</name>
    <name type="synonym">Cancer olivacea</name>
    <dbReference type="NCBI Taxonomy" id="85551"/>
    <lineage>
        <taxon>Eukaryota</taxon>
        <taxon>Metazoa</taxon>
        <taxon>Ecdysozoa</taxon>
        <taxon>Arthropoda</taxon>
        <taxon>Crustacea</taxon>
        <taxon>Multicrustacea</taxon>
        <taxon>Malacostraca</taxon>
        <taxon>Eumalacostraca</taxon>
        <taxon>Eucarida</taxon>
        <taxon>Decapoda</taxon>
        <taxon>Pleocyemata</taxon>
        <taxon>Brachyura</taxon>
        <taxon>Eubrachyura</taxon>
        <taxon>Portunoidea</taxon>
        <taxon>Portunidae</taxon>
        <taxon>Portuninae</taxon>
        <taxon>Scylla</taxon>
    </lineage>
</organism>
<dbReference type="InterPro" id="IPR036388">
    <property type="entry name" value="WH-like_DNA-bd_sf"/>
</dbReference>
<feature type="domain" description="Helicase C-terminal" evidence="15">
    <location>
        <begin position="277"/>
        <end position="432"/>
    </location>
</feature>
<dbReference type="InterPro" id="IPR032284">
    <property type="entry name" value="RecQ_Zn-bd"/>
</dbReference>
<dbReference type="GO" id="GO:0005737">
    <property type="term" value="C:cytoplasm"/>
    <property type="evidence" value="ECO:0007669"/>
    <property type="project" value="TreeGrafter"/>
</dbReference>
<feature type="region of interest" description="Disordered" evidence="12">
    <location>
        <begin position="890"/>
        <end position="929"/>
    </location>
</feature>